<evidence type="ECO:0000259" key="3">
    <source>
        <dbReference type="Pfam" id="PF01326"/>
    </source>
</evidence>
<evidence type="ECO:0000259" key="2">
    <source>
        <dbReference type="Pfam" id="PF00391"/>
    </source>
</evidence>
<dbReference type="InterPro" id="IPR002192">
    <property type="entry name" value="PPDK_AMP/ATP-bd"/>
</dbReference>
<keyword evidence="5" id="KW-1185">Reference proteome</keyword>
<dbReference type="InterPro" id="IPR036637">
    <property type="entry name" value="Phosphohistidine_dom_sf"/>
</dbReference>
<dbReference type="Gene3D" id="3.50.30.10">
    <property type="entry name" value="Phosphohistidine domain"/>
    <property type="match status" value="1"/>
</dbReference>
<evidence type="ECO:0000256" key="1">
    <source>
        <dbReference type="SAM" id="MobiDB-lite"/>
    </source>
</evidence>
<dbReference type="Gene3D" id="3.30.470.20">
    <property type="entry name" value="ATP-grasp fold, B domain"/>
    <property type="match status" value="1"/>
</dbReference>
<protein>
    <submittedName>
        <fullName evidence="4">Pyruvate, phosphate dikinase</fullName>
    </submittedName>
</protein>
<dbReference type="Pfam" id="PF00391">
    <property type="entry name" value="PEP-utilizers"/>
    <property type="match status" value="1"/>
</dbReference>
<dbReference type="Pfam" id="PF01326">
    <property type="entry name" value="PPDK_N"/>
    <property type="match status" value="1"/>
</dbReference>
<evidence type="ECO:0000313" key="4">
    <source>
        <dbReference type="EMBL" id="MBW5486065.1"/>
    </source>
</evidence>
<proteinExistence type="predicted"/>
<evidence type="ECO:0000313" key="5">
    <source>
        <dbReference type="Proteomes" id="UP000812013"/>
    </source>
</evidence>
<accession>A0ABS6ZHF2</accession>
<keyword evidence="4" id="KW-0670">Pyruvate</keyword>
<dbReference type="RefSeq" id="WP_219671152.1">
    <property type="nucleotide sequence ID" value="NZ_WTFF01000335.1"/>
</dbReference>
<organism evidence="4 5">
    <name type="scientific">Streptomyces bambusae</name>
    <dbReference type="NCBI Taxonomy" id="1550616"/>
    <lineage>
        <taxon>Bacteria</taxon>
        <taxon>Bacillati</taxon>
        <taxon>Actinomycetota</taxon>
        <taxon>Actinomycetes</taxon>
        <taxon>Kitasatosporales</taxon>
        <taxon>Streptomycetaceae</taxon>
        <taxon>Streptomyces</taxon>
    </lineage>
</organism>
<dbReference type="EMBL" id="WTFF01000335">
    <property type="protein sequence ID" value="MBW5486065.1"/>
    <property type="molecule type" value="Genomic_DNA"/>
</dbReference>
<dbReference type="PANTHER" id="PTHR43615:SF1">
    <property type="entry name" value="PPDK_N DOMAIN-CONTAINING PROTEIN"/>
    <property type="match status" value="1"/>
</dbReference>
<feature type="compositionally biased region" description="Low complexity" evidence="1">
    <location>
        <begin position="865"/>
        <end position="880"/>
    </location>
</feature>
<sequence length="880" mass="93699">MRLVMDLDDPAATLETAGGKGSALAELARAGLPVPDGFHVTTAAYREFVTSTGLGERIAAALAEDSAGAQDVGAQGAGAQGAGARIRAAFGEAELPDAVRDAVVSAYARLGDGDRTVAVRSSATAEDLPDLSFAGQQDTYLGIRGEAALLRAVRDCWASLWTDRAIAYRARAGIAHEDVALAVVVQELVEADAAGVMFTVDPLGGRADRLVVNAAWGLGEAVVSGLVTPDTMVVERRTLAVVERRTATKEVMTVRTDTGTREEPVPADRREAAVLTDAETAELARLGLKIEELYDEPRDVEWARSGPDGGFRILQARPVTTVAAPVPEVWNDSTGIDALWTSANLGEAVPDVMTPATWSFVQRFMGDVMVAARLEGRPMYGNIGGRLYMNLSVTASLAAAFGQSRKFAEANELVFGRLPEGVTIPLLPASRLRVWRETVGEAAGVVRRIRANGKKLPGFLAEAPGRCTELRAEVSAAPSAEALLTLWQGAVSDHFRLCCHMLQAATRQDGDSLVTVRAALRGLVGEEQADLMTTGLGDEGQLASMGPLLGLERLARGEIDREAYTGTYGHRGPHEFEVSAPRPAEDPQWLDRQLAALGTVEEDAGVRLERQGRAREAAWERLAADHPRRVRRMRGAVDRWAASARLREAARTEVARVFWLLRDVVLRAGQLTGHGEDLFFLPAEEILTVLGGDEAPLAAVPARRAAYELYRSLPTYPTLIRGEFDPQVWAADPDRRADLYDAQRVVPPSDTVSGSPASGGVVEGVARVVATVEEGEVLRPGEILVTTVTNIGWTPLFTRISAIVTDVGANLSHASIVARELGIPAVVGCGNATTRIRTGDRIRVDGGRGTVEVLGTKETKETEEAGANGATKATEATGAV</sequence>
<dbReference type="Proteomes" id="UP000812013">
    <property type="component" value="Unassembled WGS sequence"/>
</dbReference>
<feature type="region of interest" description="Disordered" evidence="1">
    <location>
        <begin position="858"/>
        <end position="880"/>
    </location>
</feature>
<dbReference type="InterPro" id="IPR013815">
    <property type="entry name" value="ATP_grasp_subdomain_1"/>
</dbReference>
<feature type="domain" description="Pyruvate phosphate dikinase AMP/ATP-binding" evidence="3">
    <location>
        <begin position="15"/>
        <end position="323"/>
    </location>
</feature>
<gene>
    <name evidence="4" type="ORF">GPJ59_30435</name>
</gene>
<reference evidence="4 5" key="1">
    <citation type="submission" date="2019-12" db="EMBL/GenBank/DDBJ databases">
        <title>Genome sequence of Streptomyces bambusae.</title>
        <authorList>
            <person name="Bansal K."/>
            <person name="Choksket S."/>
            <person name="Korpole S."/>
            <person name="Patil P.B."/>
        </authorList>
    </citation>
    <scope>NUCLEOTIDE SEQUENCE [LARGE SCALE GENOMIC DNA]</scope>
    <source>
        <strain evidence="4 5">SK60</strain>
    </source>
</reference>
<dbReference type="InterPro" id="IPR008279">
    <property type="entry name" value="PEP-util_enz_mobile_dom"/>
</dbReference>
<dbReference type="SUPFAM" id="SSF52009">
    <property type="entry name" value="Phosphohistidine domain"/>
    <property type="match status" value="1"/>
</dbReference>
<comment type="caution">
    <text evidence="4">The sequence shown here is derived from an EMBL/GenBank/DDBJ whole genome shotgun (WGS) entry which is preliminary data.</text>
</comment>
<dbReference type="InterPro" id="IPR051549">
    <property type="entry name" value="PEP_Utilizing_Enz"/>
</dbReference>
<dbReference type="Gene3D" id="3.30.1490.20">
    <property type="entry name" value="ATP-grasp fold, A domain"/>
    <property type="match status" value="1"/>
</dbReference>
<feature type="domain" description="PEP-utilising enzyme mobile" evidence="2">
    <location>
        <begin position="779"/>
        <end position="849"/>
    </location>
</feature>
<name>A0ABS6ZHF2_9ACTN</name>
<dbReference type="SUPFAM" id="SSF56059">
    <property type="entry name" value="Glutathione synthetase ATP-binding domain-like"/>
    <property type="match status" value="1"/>
</dbReference>
<dbReference type="PANTHER" id="PTHR43615">
    <property type="entry name" value="PHOSPHOENOLPYRUVATE SYNTHASE-RELATED"/>
    <property type="match status" value="1"/>
</dbReference>